<dbReference type="PROSITE" id="PS01095">
    <property type="entry name" value="GH18_1"/>
    <property type="match status" value="1"/>
</dbReference>
<evidence type="ECO:0000256" key="16">
    <source>
        <dbReference type="ARBA" id="ARBA00023295"/>
    </source>
</evidence>
<comment type="similarity">
    <text evidence="19">Belongs to the glycosyl hydrolase 18 family. Chitinase class III subfamily.</text>
</comment>
<dbReference type="Proteomes" id="UP000654913">
    <property type="component" value="Chromosome 6"/>
</dbReference>
<feature type="compositionally biased region" description="Low complexity" evidence="21">
    <location>
        <begin position="354"/>
        <end position="597"/>
    </location>
</feature>
<evidence type="ECO:0000313" key="25">
    <source>
        <dbReference type="Proteomes" id="UP000654913"/>
    </source>
</evidence>
<keyword evidence="14" id="KW-0119">Carbohydrate metabolism</keyword>
<evidence type="ECO:0000256" key="17">
    <source>
        <dbReference type="ARBA" id="ARBA00023326"/>
    </source>
</evidence>
<evidence type="ECO:0000256" key="18">
    <source>
        <dbReference type="ARBA" id="ARBA00024658"/>
    </source>
</evidence>
<dbReference type="RefSeq" id="XP_041559755.1">
    <property type="nucleotide sequence ID" value="XM_041693867.1"/>
</dbReference>
<feature type="compositionally biased region" description="Polar residues" evidence="21">
    <location>
        <begin position="672"/>
        <end position="681"/>
    </location>
</feature>
<keyword evidence="10 20" id="KW-0378">Hydrolase</keyword>
<evidence type="ECO:0000256" key="3">
    <source>
        <dbReference type="ARBA" id="ARBA00004609"/>
    </source>
</evidence>
<comment type="function">
    <text evidence="18">GPI-anchored chitinase involved in the degradation of chitin, a component of the cell walls of fungi and exoskeletal elements of some animals (including worms and arthropods). Required to reshape the cell wall at the sites where cell wall remodeling and/or cell wall maturation actively take place such as sites of conidia formation.</text>
</comment>
<evidence type="ECO:0000256" key="7">
    <source>
        <dbReference type="ARBA" id="ARBA00022622"/>
    </source>
</evidence>
<keyword evidence="6" id="KW-0134">Cell wall</keyword>
<keyword evidence="15" id="KW-0449">Lipoprotein</keyword>
<dbReference type="GO" id="GO:0005886">
    <property type="term" value="C:plasma membrane"/>
    <property type="evidence" value="ECO:0007669"/>
    <property type="project" value="UniProtKB-SubCell"/>
</dbReference>
<dbReference type="InterPro" id="IPR001223">
    <property type="entry name" value="Glyco_hydro18_cat"/>
</dbReference>
<dbReference type="FunFam" id="3.20.20.80:FF:000150">
    <property type="entry name" value="Class III chitinase ChiA1"/>
    <property type="match status" value="1"/>
</dbReference>
<dbReference type="InterPro" id="IPR001579">
    <property type="entry name" value="Glyco_hydro_18_chit_AS"/>
</dbReference>
<keyword evidence="25" id="KW-1185">Reference proteome</keyword>
<dbReference type="GO" id="GO:0005576">
    <property type="term" value="C:extracellular region"/>
    <property type="evidence" value="ECO:0007669"/>
    <property type="project" value="TreeGrafter"/>
</dbReference>
<dbReference type="InterPro" id="IPR045321">
    <property type="entry name" value="Cts1-like"/>
</dbReference>
<keyword evidence="16 20" id="KW-0326">Glycosidase</keyword>
<keyword evidence="5" id="KW-1003">Cell membrane</keyword>
<evidence type="ECO:0000256" key="20">
    <source>
        <dbReference type="RuleBase" id="RU000489"/>
    </source>
</evidence>
<feature type="region of interest" description="Disordered" evidence="21">
    <location>
        <begin position="789"/>
        <end position="849"/>
    </location>
</feature>
<feature type="chain" id="PRO_5031352003" description="chitinase" evidence="22">
    <location>
        <begin position="22"/>
        <end position="940"/>
    </location>
</feature>
<dbReference type="EMBL" id="AP024448">
    <property type="protein sequence ID" value="BCS27561.1"/>
    <property type="molecule type" value="Genomic_DNA"/>
</dbReference>
<dbReference type="PANTHER" id="PTHR45708:SF47">
    <property type="entry name" value="ENDOCHITINASE A"/>
    <property type="match status" value="1"/>
</dbReference>
<reference evidence="24" key="2">
    <citation type="submission" date="2021-02" db="EMBL/GenBank/DDBJ databases">
        <title>Aspergillus puulaauensis MK2 genome sequence.</title>
        <authorList>
            <person name="Futagami T."/>
            <person name="Mori K."/>
            <person name="Kadooka C."/>
            <person name="Tanaka T."/>
        </authorList>
    </citation>
    <scope>NUCLEOTIDE SEQUENCE</scope>
    <source>
        <strain evidence="24">MK2</strain>
    </source>
</reference>
<feature type="compositionally biased region" description="Low complexity" evidence="21">
    <location>
        <begin position="606"/>
        <end position="665"/>
    </location>
</feature>
<proteinExistence type="inferred from homology"/>
<protein>
    <recommendedName>
        <fullName evidence="4">chitinase</fullName>
        <ecNumber evidence="4">3.2.1.14</ecNumber>
    </recommendedName>
</protein>
<feature type="signal peptide" evidence="22">
    <location>
        <begin position="1"/>
        <end position="21"/>
    </location>
</feature>
<evidence type="ECO:0000256" key="21">
    <source>
        <dbReference type="SAM" id="MobiDB-lite"/>
    </source>
</evidence>
<evidence type="ECO:0000256" key="12">
    <source>
        <dbReference type="ARBA" id="ARBA00023136"/>
    </source>
</evidence>
<keyword evidence="13" id="KW-0325">Glycoprotein</keyword>
<evidence type="ECO:0000256" key="6">
    <source>
        <dbReference type="ARBA" id="ARBA00022512"/>
    </source>
</evidence>
<gene>
    <name evidence="24" type="ORF">APUU_60609S</name>
</gene>
<keyword evidence="12" id="KW-0472">Membrane</keyword>
<evidence type="ECO:0000256" key="15">
    <source>
        <dbReference type="ARBA" id="ARBA00023288"/>
    </source>
</evidence>
<evidence type="ECO:0000256" key="9">
    <source>
        <dbReference type="ARBA" id="ARBA00022729"/>
    </source>
</evidence>
<accession>A0A7R7XU14</accession>
<dbReference type="Pfam" id="PF00704">
    <property type="entry name" value="Glyco_hydro_18"/>
    <property type="match status" value="1"/>
</dbReference>
<comment type="catalytic activity">
    <reaction evidence="1">
        <text>Random endo-hydrolysis of N-acetyl-beta-D-glucosaminide (1-&gt;4)-beta-linkages in chitin and chitodextrins.</text>
        <dbReference type="EC" id="3.2.1.14"/>
    </reaction>
</comment>
<organism evidence="24 25">
    <name type="scientific">Aspergillus puulaauensis</name>
    <dbReference type="NCBI Taxonomy" id="1220207"/>
    <lineage>
        <taxon>Eukaryota</taxon>
        <taxon>Fungi</taxon>
        <taxon>Dikarya</taxon>
        <taxon>Ascomycota</taxon>
        <taxon>Pezizomycotina</taxon>
        <taxon>Eurotiomycetes</taxon>
        <taxon>Eurotiomycetidae</taxon>
        <taxon>Eurotiales</taxon>
        <taxon>Aspergillaceae</taxon>
        <taxon>Aspergillus</taxon>
    </lineage>
</organism>
<keyword evidence="7" id="KW-0336">GPI-anchor</keyword>
<feature type="region of interest" description="Disordered" evidence="21">
    <location>
        <begin position="336"/>
        <end position="704"/>
    </location>
</feature>
<dbReference type="OrthoDB" id="6020543at2759"/>
<dbReference type="KEGG" id="apuu:APUU_60609S"/>
<dbReference type="InterPro" id="IPR050542">
    <property type="entry name" value="Glycosyl_Hydrlase18_Chitinase"/>
</dbReference>
<dbReference type="GO" id="GO:0006032">
    <property type="term" value="P:chitin catabolic process"/>
    <property type="evidence" value="ECO:0007669"/>
    <property type="project" value="UniProtKB-KW"/>
</dbReference>
<keyword evidence="17" id="KW-0624">Polysaccharide degradation</keyword>
<evidence type="ECO:0000259" key="23">
    <source>
        <dbReference type="PROSITE" id="PS51910"/>
    </source>
</evidence>
<feature type="compositionally biased region" description="Low complexity" evidence="21">
    <location>
        <begin position="682"/>
        <end position="704"/>
    </location>
</feature>
<dbReference type="SUPFAM" id="SSF51445">
    <property type="entry name" value="(Trans)glycosidases"/>
    <property type="match status" value="1"/>
</dbReference>
<evidence type="ECO:0000256" key="14">
    <source>
        <dbReference type="ARBA" id="ARBA00023277"/>
    </source>
</evidence>
<dbReference type="EC" id="3.2.1.14" evidence="4"/>
<dbReference type="Gene3D" id="3.20.20.80">
    <property type="entry name" value="Glycosidases"/>
    <property type="match status" value="1"/>
</dbReference>
<keyword evidence="8" id="KW-0147">Chitin-binding</keyword>
<reference evidence="24" key="1">
    <citation type="submission" date="2021-01" db="EMBL/GenBank/DDBJ databases">
        <authorList>
            <consortium name="Aspergillus puulaauensis MK2 genome sequencing consortium"/>
            <person name="Kazuki M."/>
            <person name="Futagami T."/>
        </authorList>
    </citation>
    <scope>NUCLEOTIDE SEQUENCE</scope>
    <source>
        <strain evidence="24">MK2</strain>
    </source>
</reference>
<evidence type="ECO:0000256" key="8">
    <source>
        <dbReference type="ARBA" id="ARBA00022669"/>
    </source>
</evidence>
<evidence type="ECO:0000256" key="10">
    <source>
        <dbReference type="ARBA" id="ARBA00022801"/>
    </source>
</evidence>
<dbReference type="GO" id="GO:0008843">
    <property type="term" value="F:endochitinase activity"/>
    <property type="evidence" value="ECO:0007669"/>
    <property type="project" value="UniProtKB-EC"/>
</dbReference>
<evidence type="ECO:0000256" key="2">
    <source>
        <dbReference type="ARBA" id="ARBA00004191"/>
    </source>
</evidence>
<feature type="compositionally biased region" description="Polar residues" evidence="21">
    <location>
        <begin position="823"/>
        <end position="838"/>
    </location>
</feature>
<evidence type="ECO:0000313" key="24">
    <source>
        <dbReference type="EMBL" id="BCS27561.1"/>
    </source>
</evidence>
<dbReference type="GeneID" id="64977566"/>
<evidence type="ECO:0000256" key="5">
    <source>
        <dbReference type="ARBA" id="ARBA00022475"/>
    </source>
</evidence>
<evidence type="ECO:0000256" key="22">
    <source>
        <dbReference type="SAM" id="SignalP"/>
    </source>
</evidence>
<name>A0A7R7XU14_9EURO</name>
<keyword evidence="11" id="KW-0146">Chitin degradation</keyword>
<evidence type="ECO:0000256" key="11">
    <source>
        <dbReference type="ARBA" id="ARBA00023024"/>
    </source>
</evidence>
<comment type="subcellular location">
    <subcellularLocation>
        <location evidence="3">Cell membrane</location>
        <topology evidence="3">Lipid-anchor</topology>
        <topology evidence="3">GPI-anchor</topology>
    </subcellularLocation>
    <subcellularLocation>
        <location evidence="2">Secreted</location>
        <location evidence="2">Cell wall</location>
    </subcellularLocation>
</comment>
<evidence type="ECO:0000256" key="19">
    <source>
        <dbReference type="ARBA" id="ARBA00025727"/>
    </source>
</evidence>
<dbReference type="PROSITE" id="PS51910">
    <property type="entry name" value="GH18_2"/>
    <property type="match status" value="1"/>
</dbReference>
<dbReference type="GO" id="GO:0008061">
    <property type="term" value="F:chitin binding"/>
    <property type="evidence" value="ECO:0007669"/>
    <property type="project" value="UniProtKB-KW"/>
</dbReference>
<dbReference type="InterPro" id="IPR017853">
    <property type="entry name" value="GH"/>
</dbReference>
<keyword evidence="6" id="KW-0964">Secreted</keyword>
<feature type="domain" description="GH18" evidence="23">
    <location>
        <begin position="28"/>
        <end position="339"/>
    </location>
</feature>
<evidence type="ECO:0000256" key="4">
    <source>
        <dbReference type="ARBA" id="ARBA00012729"/>
    </source>
</evidence>
<dbReference type="GO" id="GO:0000272">
    <property type="term" value="P:polysaccharide catabolic process"/>
    <property type="evidence" value="ECO:0007669"/>
    <property type="project" value="UniProtKB-KW"/>
</dbReference>
<dbReference type="PANTHER" id="PTHR45708">
    <property type="entry name" value="ENDOCHITINASE"/>
    <property type="match status" value="1"/>
</dbReference>
<evidence type="ECO:0000256" key="1">
    <source>
        <dbReference type="ARBA" id="ARBA00000822"/>
    </source>
</evidence>
<sequence>MAKKLLSLVSAISGLASFASAFVPEAKSNVAVYYGQGLAQPRLAEFCQDTTFDIINIGFINTFPDQDPLTDLPGSNFGNQCWADTYLVDGVPSKLYSQCPNLVEDIPACQAAGKKIFLSLGGGHKTYEIDTIDASTKFADWLWGAFGPKTDTWESAGSPRPFGDAVVDGFDFDIEYNGSWGYANMIKRLRRRFEEAPERRFYISAAPQCPIPDEQLGVAIANSVIDFVWVQFYNSNPCSARDFVAGTKNGFNFDEWVQVIKNGANPNAKLYVGLPASALAANLGYYLTPEEVQPLVKKYMNKYPETFGGIMLWEATESKRNQINGASYGEKMKDILYDLDPNHPTPTPSPTPTPTSTTTTTSTTSTSTTSSTSTSTNTPTPTPSGSPSGSSTWTSETSSTPSVAPSGSSTFVSSSSHVSTSAPSVSASSSVVSSSTSVSVTSSSIPSSGPTTSKTSTSSTHTPTSTPSVPDSSSVVSSSTSVSSVPVVPGISTSSHVPHPTSSTSTPSSTPGAHSSSSSSASSTSSTTTECSESSTATSSHSLSSTPSVSKSPSASSPVVSPSSSTSTETTVTMTVFPTPSSSRVPIPSSSVPSPSTDCTETEIDSTSSATSQTSGTSTSRPVIPTTSTSSRSTISTSGTVTPTPSVSGVPTSSPSETTSSSQTTDGDCDETATSTAPVESTTQPTTGLTTKPTDTGSVTTQPTTTEPAITTTLIVTSYTSICPTGFTTITTTITSTYCPGTASATATGTDIPGSVQPTGPPDIPEGWTTTVTVCNVCAATPTTVTLTLPPATTTGESTPVQPTDVPAEVPSDGGYTTIPGPESTTGESRPAQPTGNSPVGAPHPGEGYTTIIGPGSTTTVVVVPAHPASTSSLVIGGVSSAYPSSTFYVQPSASRVPVAPSGTQGGEAPVFTGAASRVSGLAKGASMVIAAALSMLVVM</sequence>
<dbReference type="AlphaFoldDB" id="A0A7R7XU14"/>
<dbReference type="CDD" id="cd02877">
    <property type="entry name" value="GH18_hevamine_XipI_class_III"/>
    <property type="match status" value="1"/>
</dbReference>
<evidence type="ECO:0000256" key="13">
    <source>
        <dbReference type="ARBA" id="ARBA00023180"/>
    </source>
</evidence>
<keyword evidence="9 22" id="KW-0732">Signal</keyword>
<feature type="compositionally biased region" description="Pro residues" evidence="21">
    <location>
        <begin position="343"/>
        <end position="353"/>
    </location>
</feature>
<dbReference type="GO" id="GO:0098552">
    <property type="term" value="C:side of membrane"/>
    <property type="evidence" value="ECO:0007669"/>
    <property type="project" value="UniProtKB-KW"/>
</dbReference>